<feature type="transmembrane region" description="Helical" evidence="6">
    <location>
        <begin position="277"/>
        <end position="297"/>
    </location>
</feature>
<dbReference type="Proteomes" id="UP000091979">
    <property type="component" value="Unassembled WGS sequence"/>
</dbReference>
<dbReference type="GO" id="GO:0043190">
    <property type="term" value="C:ATP-binding cassette (ABC) transporter complex"/>
    <property type="evidence" value="ECO:0007669"/>
    <property type="project" value="TreeGrafter"/>
</dbReference>
<keyword evidence="5 6" id="KW-0472">Membrane</keyword>
<evidence type="ECO:0000256" key="5">
    <source>
        <dbReference type="ARBA" id="ARBA00023136"/>
    </source>
</evidence>
<reference evidence="7 8" key="1">
    <citation type="submission" date="2015-01" db="EMBL/GenBank/DDBJ databases">
        <title>Desulfovibrio sp. JC271 draft genome sequence.</title>
        <authorList>
            <person name="Shivani Y."/>
            <person name="Subhash Y."/>
            <person name="Sasikala C."/>
            <person name="Ramana C.V."/>
        </authorList>
    </citation>
    <scope>NUCLEOTIDE SEQUENCE [LARGE SCALE GENOMIC DNA]</scope>
    <source>
        <strain evidence="7 8">JC271</strain>
    </source>
</reference>
<feature type="transmembrane region" description="Helical" evidence="6">
    <location>
        <begin position="304"/>
        <end position="320"/>
    </location>
</feature>
<accession>A0A1B7XJU8</accession>
<feature type="transmembrane region" description="Helical" evidence="6">
    <location>
        <begin position="92"/>
        <end position="117"/>
    </location>
</feature>
<dbReference type="Pfam" id="PF03739">
    <property type="entry name" value="LptF_LptG"/>
    <property type="match status" value="1"/>
</dbReference>
<name>A0A1B7XJU8_9BACT</name>
<protein>
    <submittedName>
        <fullName evidence="7">Permease</fullName>
    </submittedName>
</protein>
<keyword evidence="3 6" id="KW-0812">Transmembrane</keyword>
<comment type="caution">
    <text evidence="7">The sequence shown here is derived from an EMBL/GenBank/DDBJ whole genome shotgun (WGS) entry which is preliminary data.</text>
</comment>
<evidence type="ECO:0000256" key="4">
    <source>
        <dbReference type="ARBA" id="ARBA00022989"/>
    </source>
</evidence>
<evidence type="ECO:0000256" key="6">
    <source>
        <dbReference type="SAM" id="Phobius"/>
    </source>
</evidence>
<keyword evidence="4 6" id="KW-1133">Transmembrane helix</keyword>
<gene>
    <name evidence="7" type="ORF">SP90_03685</name>
</gene>
<feature type="transmembrane region" description="Helical" evidence="6">
    <location>
        <begin position="340"/>
        <end position="358"/>
    </location>
</feature>
<dbReference type="PANTHER" id="PTHR33529:SF6">
    <property type="entry name" value="YJGP_YJGQ FAMILY PERMEASE"/>
    <property type="match status" value="1"/>
</dbReference>
<dbReference type="GO" id="GO:0015920">
    <property type="term" value="P:lipopolysaccharide transport"/>
    <property type="evidence" value="ECO:0007669"/>
    <property type="project" value="TreeGrafter"/>
</dbReference>
<dbReference type="EMBL" id="JXMS01000004">
    <property type="protein sequence ID" value="OBQ55779.1"/>
    <property type="molecule type" value="Genomic_DNA"/>
</dbReference>
<evidence type="ECO:0000256" key="3">
    <source>
        <dbReference type="ARBA" id="ARBA00022692"/>
    </source>
</evidence>
<evidence type="ECO:0000313" key="8">
    <source>
        <dbReference type="Proteomes" id="UP000091979"/>
    </source>
</evidence>
<sequence length="383" mass="42112">MFKEHVSIFCLSMFSLVFLIVIGKVLQLRELFLGLDIGLIEMLKLFGYLIPAVLLMIIPIATMLSVFLTFLRMSSDRELVALKAGGVSLYQLLPAPVVFGSLCTVLTLWVSMFGIAWGMDNFRSSILELAQTRAKVVLQPGVFNNSIPKLMIYSRSSSLATGDLEHVLVQDTSKDTGGVTIIAPKGKIISDTKQGEIRFVLHNGKIYRQDKNQISVLGFNQYVVRLSLSQLVKGVHLGKLRPSGMSYAQLQAIKKDPSLAESKSFIRKTDVEIPKRWAMPFACIVLGIFAMPLACAFEGMRQQMGVVMALGNFLVYYSLLSISMKSGEGGGGLPPDISLWIPNALFAVLAVVGLYLTAKERTINVTAMITHVILRFGKRKGGQ</sequence>
<evidence type="ECO:0000256" key="2">
    <source>
        <dbReference type="ARBA" id="ARBA00022475"/>
    </source>
</evidence>
<feature type="transmembrane region" description="Helical" evidence="6">
    <location>
        <begin position="46"/>
        <end position="71"/>
    </location>
</feature>
<dbReference type="AlphaFoldDB" id="A0A1B7XJU8"/>
<keyword evidence="8" id="KW-1185">Reference proteome</keyword>
<feature type="transmembrane region" description="Helical" evidence="6">
    <location>
        <begin position="7"/>
        <end position="26"/>
    </location>
</feature>
<dbReference type="STRING" id="1560234.SP90_03685"/>
<proteinExistence type="predicted"/>
<comment type="subcellular location">
    <subcellularLocation>
        <location evidence="1">Cell membrane</location>
        <topology evidence="1">Multi-pass membrane protein</topology>
    </subcellularLocation>
</comment>
<dbReference type="PANTHER" id="PTHR33529">
    <property type="entry name" value="SLR0882 PROTEIN-RELATED"/>
    <property type="match status" value="1"/>
</dbReference>
<keyword evidence="2" id="KW-1003">Cell membrane</keyword>
<dbReference type="PATRIC" id="fig|1560234.3.peg.2608"/>
<evidence type="ECO:0000313" key="7">
    <source>
        <dbReference type="EMBL" id="OBQ55779.1"/>
    </source>
</evidence>
<organism evidence="7 8">
    <name type="scientific">Halodesulfovibrio spirochaetisodalis</name>
    <dbReference type="NCBI Taxonomy" id="1560234"/>
    <lineage>
        <taxon>Bacteria</taxon>
        <taxon>Pseudomonadati</taxon>
        <taxon>Thermodesulfobacteriota</taxon>
        <taxon>Desulfovibrionia</taxon>
        <taxon>Desulfovibrionales</taxon>
        <taxon>Desulfovibrionaceae</taxon>
        <taxon>Halodesulfovibrio</taxon>
    </lineage>
</organism>
<evidence type="ECO:0000256" key="1">
    <source>
        <dbReference type="ARBA" id="ARBA00004651"/>
    </source>
</evidence>
<dbReference type="InterPro" id="IPR005495">
    <property type="entry name" value="LptG/LptF_permease"/>
</dbReference>